<dbReference type="Gene3D" id="3.40.930.10">
    <property type="entry name" value="Mannitol-specific EII, Chain A"/>
    <property type="match status" value="1"/>
</dbReference>
<accession>A0A433RXL1</accession>
<dbReference type="CDD" id="cd00211">
    <property type="entry name" value="PTS_IIA_fru"/>
    <property type="match status" value="1"/>
</dbReference>
<keyword evidence="4" id="KW-0597">Phosphoprotein</keyword>
<comment type="caution">
    <text evidence="13">The sequence shown here is derived from an EMBL/GenBank/DDBJ whole genome shotgun (WGS) entry which is preliminary data.</text>
</comment>
<evidence type="ECO:0000256" key="10">
    <source>
        <dbReference type="ARBA" id="ARBA00030956"/>
    </source>
</evidence>
<evidence type="ECO:0000256" key="1">
    <source>
        <dbReference type="ARBA" id="ARBA00002434"/>
    </source>
</evidence>
<evidence type="ECO:0000256" key="8">
    <source>
        <dbReference type="ARBA" id="ARBA00022777"/>
    </source>
</evidence>
<evidence type="ECO:0000313" key="13">
    <source>
        <dbReference type="EMBL" id="RUS58022.1"/>
    </source>
</evidence>
<evidence type="ECO:0000256" key="7">
    <source>
        <dbReference type="ARBA" id="ARBA00022683"/>
    </source>
</evidence>
<dbReference type="GO" id="GO:0016301">
    <property type="term" value="F:kinase activity"/>
    <property type="evidence" value="ECO:0007669"/>
    <property type="project" value="UniProtKB-KW"/>
</dbReference>
<dbReference type="GO" id="GO:0009401">
    <property type="term" value="P:phosphoenolpyruvate-dependent sugar phosphotransferase system"/>
    <property type="evidence" value="ECO:0007669"/>
    <property type="project" value="UniProtKB-KW"/>
</dbReference>
<dbReference type="PROSITE" id="PS00372">
    <property type="entry name" value="PTS_EIIA_TYPE_2_HIS"/>
    <property type="match status" value="1"/>
</dbReference>
<name>A0A433RXL1_9BACL</name>
<dbReference type="RefSeq" id="WP_126989356.1">
    <property type="nucleotide sequence ID" value="NZ_JTFC01000008.1"/>
</dbReference>
<evidence type="ECO:0000256" key="5">
    <source>
        <dbReference type="ARBA" id="ARBA00022597"/>
    </source>
</evidence>
<dbReference type="GO" id="GO:0090563">
    <property type="term" value="F:protein-phosphocysteine-sugar phosphotransferase activity"/>
    <property type="evidence" value="ECO:0007669"/>
    <property type="project" value="TreeGrafter"/>
</dbReference>
<dbReference type="PANTHER" id="PTHR30181:SF2">
    <property type="entry name" value="PTS SYSTEM MANNITOL-SPECIFIC EIICBA COMPONENT"/>
    <property type="match status" value="1"/>
</dbReference>
<evidence type="ECO:0000256" key="3">
    <source>
        <dbReference type="ARBA" id="ARBA00022448"/>
    </source>
</evidence>
<evidence type="ECO:0000256" key="11">
    <source>
        <dbReference type="ARBA" id="ARBA00030962"/>
    </source>
</evidence>
<dbReference type="EMBL" id="JTFC01000008">
    <property type="protein sequence ID" value="RUS58022.1"/>
    <property type="molecule type" value="Genomic_DNA"/>
</dbReference>
<proteinExistence type="predicted"/>
<evidence type="ECO:0000256" key="6">
    <source>
        <dbReference type="ARBA" id="ARBA00022679"/>
    </source>
</evidence>
<evidence type="ECO:0000313" key="14">
    <source>
        <dbReference type="Proteomes" id="UP000288623"/>
    </source>
</evidence>
<dbReference type="Proteomes" id="UP000288623">
    <property type="component" value="Unassembled WGS sequence"/>
</dbReference>
<keyword evidence="6" id="KW-0808">Transferase</keyword>
<dbReference type="Pfam" id="PF00359">
    <property type="entry name" value="PTS_EIIA_2"/>
    <property type="match status" value="1"/>
</dbReference>
<protein>
    <recommendedName>
        <fullName evidence="2">Mannitol-specific phosphotransferase enzyme IIA component</fullName>
    </recommendedName>
    <alternativeName>
        <fullName evidence="10">EIIA</fullName>
    </alternativeName>
    <alternativeName>
        <fullName evidence="11">EIII</fullName>
    </alternativeName>
    <alternativeName>
        <fullName evidence="9">PTS system mannitol-specific EIIA component</fullName>
    </alternativeName>
</protein>
<comment type="function">
    <text evidence="1">The phosphoenolpyruvate-dependent sugar phosphotransferase system (sugar PTS), a major carbohydrate active transport system, catalyzes the phosphorylation of incoming sugar substrates concomitantly with their translocation across the cell membrane. The enzyme II CmtAB PTS system is involved in D-mannitol transport.</text>
</comment>
<keyword evidence="14" id="KW-1185">Reference proteome</keyword>
<dbReference type="InterPro" id="IPR016152">
    <property type="entry name" value="PTrfase/Anion_transptr"/>
</dbReference>
<evidence type="ECO:0000256" key="4">
    <source>
        <dbReference type="ARBA" id="ARBA00022553"/>
    </source>
</evidence>
<dbReference type="AlphaFoldDB" id="A0A433RXL1"/>
<sequence>MKKPVLTPDLIRLNANPHTKQQAIQMAGALLVEQGYVAPDYIEAMLLREQTLSTYIGNGVAVPHGVDEMGTLIHHAGIAILQMPQGVHYGPQLVTLLIAVAGHDAAHLALLSRIATVCMEEENVARLVAATSTDELMTAFLPSVSSNDLL</sequence>
<dbReference type="InterPro" id="IPR002178">
    <property type="entry name" value="PTS_EIIA_type-2_dom"/>
</dbReference>
<evidence type="ECO:0000259" key="12">
    <source>
        <dbReference type="PROSITE" id="PS51094"/>
    </source>
</evidence>
<keyword evidence="3" id="KW-0813">Transport</keyword>
<dbReference type="PROSITE" id="PS51094">
    <property type="entry name" value="PTS_EIIA_TYPE_2"/>
    <property type="match status" value="1"/>
</dbReference>
<dbReference type="PANTHER" id="PTHR30181">
    <property type="entry name" value="MANNITOL PERMEASE IIC COMPONENT"/>
    <property type="match status" value="1"/>
</dbReference>
<organism evidence="13 14">
    <name type="scientific">Candidatus Kurthia intestinigallinarum</name>
    <dbReference type="NCBI Taxonomy" id="1562256"/>
    <lineage>
        <taxon>Bacteria</taxon>
        <taxon>Bacillati</taxon>
        <taxon>Bacillota</taxon>
        <taxon>Bacilli</taxon>
        <taxon>Bacillales</taxon>
        <taxon>Caryophanaceae</taxon>
        <taxon>Kurthia</taxon>
    </lineage>
</organism>
<keyword evidence="8" id="KW-0418">Kinase</keyword>
<dbReference type="InterPro" id="IPR050893">
    <property type="entry name" value="Sugar_PTS"/>
</dbReference>
<feature type="domain" description="PTS EIIA type-2" evidence="12">
    <location>
        <begin position="4"/>
        <end position="144"/>
    </location>
</feature>
<keyword evidence="7" id="KW-0598">Phosphotransferase system</keyword>
<reference evidence="13 14" key="1">
    <citation type="submission" date="2014-11" db="EMBL/GenBank/DDBJ databases">
        <title>Genome sequence and analysis of novel Kurthia sp.</title>
        <authorList>
            <person name="Lawson J.N."/>
            <person name="Gonzalez J.E."/>
            <person name="Rinauldi L."/>
            <person name="Xuan Z."/>
            <person name="Firman A."/>
            <person name="Shaddox L."/>
            <person name="Trudeau A."/>
            <person name="Shah S."/>
            <person name="Reiman D."/>
        </authorList>
    </citation>
    <scope>NUCLEOTIDE SEQUENCE [LARGE SCALE GENOMIC DNA]</scope>
    <source>
        <strain evidence="13 14">3B1D</strain>
    </source>
</reference>
<dbReference type="GO" id="GO:0005886">
    <property type="term" value="C:plasma membrane"/>
    <property type="evidence" value="ECO:0007669"/>
    <property type="project" value="TreeGrafter"/>
</dbReference>
<evidence type="ECO:0000256" key="2">
    <source>
        <dbReference type="ARBA" id="ARBA00014783"/>
    </source>
</evidence>
<dbReference type="OrthoDB" id="1640042at2"/>
<dbReference type="SUPFAM" id="SSF55804">
    <property type="entry name" value="Phoshotransferase/anion transport protein"/>
    <property type="match status" value="1"/>
</dbReference>
<evidence type="ECO:0000256" key="9">
    <source>
        <dbReference type="ARBA" id="ARBA00029908"/>
    </source>
</evidence>
<gene>
    <name evidence="13" type="ORF">QI30_02400</name>
</gene>
<keyword evidence="5" id="KW-0762">Sugar transport</keyword>